<name>A0A383E6R9_9ZZZZ</name>
<dbReference type="EMBL" id="UINC01223280">
    <property type="protein sequence ID" value="SVE52411.1"/>
    <property type="molecule type" value="Genomic_DNA"/>
</dbReference>
<accession>A0A383E6R9</accession>
<organism evidence="1">
    <name type="scientific">marine metagenome</name>
    <dbReference type="NCBI Taxonomy" id="408172"/>
    <lineage>
        <taxon>unclassified sequences</taxon>
        <taxon>metagenomes</taxon>
        <taxon>ecological metagenomes</taxon>
    </lineage>
</organism>
<proteinExistence type="predicted"/>
<reference evidence="1" key="1">
    <citation type="submission" date="2018-05" db="EMBL/GenBank/DDBJ databases">
        <authorList>
            <person name="Lanie J.A."/>
            <person name="Ng W.-L."/>
            <person name="Kazmierczak K.M."/>
            <person name="Andrzejewski T.M."/>
            <person name="Davidsen T.M."/>
            <person name="Wayne K.J."/>
            <person name="Tettelin H."/>
            <person name="Glass J.I."/>
            <person name="Rusch D."/>
            <person name="Podicherti R."/>
            <person name="Tsui H.-C.T."/>
            <person name="Winkler M.E."/>
        </authorList>
    </citation>
    <scope>NUCLEOTIDE SEQUENCE</scope>
</reference>
<gene>
    <name evidence="1" type="ORF">METZ01_LOCUS505265</name>
</gene>
<evidence type="ECO:0000313" key="1">
    <source>
        <dbReference type="EMBL" id="SVE52411.1"/>
    </source>
</evidence>
<feature type="non-terminal residue" evidence="1">
    <location>
        <position position="1"/>
    </location>
</feature>
<protein>
    <submittedName>
        <fullName evidence="1">Uncharacterized protein</fullName>
    </submittedName>
</protein>
<sequence>KLANQVKESIDYRNEVKVDRTDAKSTAGAILRAYKEQDLRTIATLSTKSDHDFIIEMANSGDSHNHYRNFMEVNFSGWREEGVQAWNGQLEEARYKQSRTKIRASVKFGELGPEDVLVVKLKCEEGKWCFLQIENPSPDMFLEWGVDELKCTSGL</sequence>
<dbReference type="AlphaFoldDB" id="A0A383E6R9"/>